<accession>A0A7M7P303</accession>
<dbReference type="InParanoid" id="A0A7M7P303"/>
<proteinExistence type="inferred from homology"/>
<dbReference type="KEGG" id="spu:105444116"/>
<dbReference type="SUPFAM" id="SSF52200">
    <property type="entry name" value="Toll/Interleukin receptor TIR domain"/>
    <property type="match status" value="1"/>
</dbReference>
<dbReference type="SMART" id="SM00082">
    <property type="entry name" value="LRRCT"/>
    <property type="match status" value="1"/>
</dbReference>
<dbReference type="InterPro" id="IPR026906">
    <property type="entry name" value="LRR_5"/>
</dbReference>
<dbReference type="SMART" id="SM00369">
    <property type="entry name" value="LRR_TYP"/>
    <property type="match status" value="20"/>
</dbReference>
<dbReference type="AlphaFoldDB" id="A0A7M7P303"/>
<feature type="signal peptide" evidence="15">
    <location>
        <begin position="1"/>
        <end position="23"/>
    </location>
</feature>
<dbReference type="InterPro" id="IPR031283">
    <property type="entry name" value="AMIGO"/>
</dbReference>
<keyword evidence="18" id="KW-1185">Reference proteome</keyword>
<evidence type="ECO:0000256" key="7">
    <source>
        <dbReference type="ARBA" id="ARBA00022737"/>
    </source>
</evidence>
<evidence type="ECO:0000256" key="14">
    <source>
        <dbReference type="SAM" id="Phobius"/>
    </source>
</evidence>
<evidence type="ECO:0000256" key="12">
    <source>
        <dbReference type="ARBA" id="ARBA00023180"/>
    </source>
</evidence>
<dbReference type="InterPro" id="IPR000157">
    <property type="entry name" value="TIR_dom"/>
</dbReference>
<evidence type="ECO:0000256" key="9">
    <source>
        <dbReference type="ARBA" id="ARBA00022989"/>
    </source>
</evidence>
<dbReference type="Pfam" id="PF13306">
    <property type="entry name" value="LRR_5"/>
    <property type="match status" value="1"/>
</dbReference>
<evidence type="ECO:0000256" key="8">
    <source>
        <dbReference type="ARBA" id="ARBA00022889"/>
    </source>
</evidence>
<dbReference type="Proteomes" id="UP000007110">
    <property type="component" value="Unassembled WGS sequence"/>
</dbReference>
<feature type="chain" id="PRO_5029538234" description="TIR domain-containing protein" evidence="15">
    <location>
        <begin position="24"/>
        <end position="932"/>
    </location>
</feature>
<dbReference type="GO" id="GO:0007155">
    <property type="term" value="P:cell adhesion"/>
    <property type="evidence" value="ECO:0007669"/>
    <property type="project" value="UniProtKB-KW"/>
</dbReference>
<evidence type="ECO:0000313" key="18">
    <source>
        <dbReference type="Proteomes" id="UP000007110"/>
    </source>
</evidence>
<dbReference type="PANTHER" id="PTHR24368">
    <property type="entry name" value="AMPHOTERIN-INDUCED PROTEIN"/>
    <property type="match status" value="1"/>
</dbReference>
<dbReference type="Pfam" id="PF13516">
    <property type="entry name" value="LRR_6"/>
    <property type="match status" value="1"/>
</dbReference>
<name>A0A7M7P303_STRPU</name>
<evidence type="ECO:0000256" key="10">
    <source>
        <dbReference type="ARBA" id="ARBA00023136"/>
    </source>
</evidence>
<dbReference type="SMART" id="SM00255">
    <property type="entry name" value="TIR"/>
    <property type="match status" value="1"/>
</dbReference>
<evidence type="ECO:0000256" key="6">
    <source>
        <dbReference type="ARBA" id="ARBA00022729"/>
    </source>
</evidence>
<dbReference type="GO" id="GO:0005886">
    <property type="term" value="C:plasma membrane"/>
    <property type="evidence" value="ECO:0007669"/>
    <property type="project" value="UniProtKB-SubCell"/>
</dbReference>
<dbReference type="SMART" id="SM00365">
    <property type="entry name" value="LRR_SD22"/>
    <property type="match status" value="9"/>
</dbReference>
<keyword evidence="10 14" id="KW-0472">Membrane</keyword>
<evidence type="ECO:0000259" key="16">
    <source>
        <dbReference type="PROSITE" id="PS50104"/>
    </source>
</evidence>
<evidence type="ECO:0000256" key="11">
    <source>
        <dbReference type="ARBA" id="ARBA00023170"/>
    </source>
</evidence>
<sequence length="932" mass="105511">MTQWVIAMESIGLLWICCMLASSLMMDFIGHTGADAKDLRGVPCHYDITSEGLKATCSHRYLTAVPTNLTHDITVLDLTQNQLTKLDNTSFTSLPHLRYLYLQSNNMSTIESGAFQALPELCSISLTNNNFTSLPTNIFSRNQNLQIVDLSANRFVSFPGNALNSVPSLTRLSLEKNLLSSLNFTGWRSRNMTSLVLSSNNFSSLHEDDFLSLKEARIDLISFAKNNLTSLENGLFQNLDGVREMSLTDNQISKLSFHLFLGMSSLETLHMASNLISAIEPLAPLPNQTNVIPNLTYLDLQSNRIPSIPPRAFWGLGNLIQLDIHQSRIDTLQNDSFKGLESLEILDLTGNHLSYVTKDMLLFSSRLQSVVLSSNWFTELSPKQFGDIASLTSLNLARCRITDLRPQSGGWNLRNLKVLDISYNRLVRIDKNSFYGMANLTTLDISNNRLLTTIENGAFASIGRLQSLSLSHLSYLGQLHSPFTNLIELTILDMSYTSVALSYELFTGLSNLRRLSMRGSGLSASSFWDSHTEDLPVLSALSTLERLYIKGNKLDLLKPGAFQGLQNLQKLEMDNSDITSLNDDIFMNLTTLQSLSINENHIAELTSRHLADLSSLVGVSIKSNEIKGLASDVFANNPHLSYLYISHNHLTTVKEGTVLPRRTLDVSNNPFSCNCEFTWFLNWINKAEVSIIHPDQTNCSSVSLAPFKNQPILAFDPTEVCGPKVWVYIITIFVIVTCIMICVVAYQRRWLINYKLFHLKILLLGRRDDHDGRERLDYEYDINLAFDDDDEQWVRGILKPGLEERLTDFDRIVCGDDDLPLGMYYIEAITEVFEQSYKSILIVSNRAVDNHSFISKLRLAVDQMNEVELEKVILIFKEDIPDGRLPYLVRLFLSKNKPYFRWSEDKYGQKIMWEKLVRELGYNKKMNDILPI</sequence>
<feature type="domain" description="TIR" evidence="16">
    <location>
        <begin position="778"/>
        <end position="920"/>
    </location>
</feature>
<dbReference type="GeneID" id="105444116"/>
<keyword evidence="6 15" id="KW-0732">Signal</keyword>
<dbReference type="Pfam" id="PF01582">
    <property type="entry name" value="TIR"/>
    <property type="match status" value="1"/>
</dbReference>
<dbReference type="RefSeq" id="XP_030843122.1">
    <property type="nucleotide sequence ID" value="XM_030987262.1"/>
</dbReference>
<dbReference type="Gene3D" id="3.40.50.10140">
    <property type="entry name" value="Toll/interleukin-1 receptor homology (TIR) domain"/>
    <property type="match status" value="1"/>
</dbReference>
<comment type="subcellular location">
    <subcellularLocation>
        <location evidence="1">Cell membrane</location>
        <topology evidence="1">Single-pass type I membrane protein</topology>
    </subcellularLocation>
</comment>
<evidence type="ECO:0000256" key="1">
    <source>
        <dbReference type="ARBA" id="ARBA00004251"/>
    </source>
</evidence>
<dbReference type="InterPro" id="IPR003591">
    <property type="entry name" value="Leu-rich_rpt_typical-subtyp"/>
</dbReference>
<evidence type="ECO:0000256" key="15">
    <source>
        <dbReference type="SAM" id="SignalP"/>
    </source>
</evidence>
<protein>
    <recommendedName>
        <fullName evidence="16">TIR domain-containing protein</fullName>
    </recommendedName>
</protein>
<keyword evidence="8" id="KW-0130">Cell adhesion</keyword>
<dbReference type="FunFam" id="3.80.10.10:FF:001360">
    <property type="entry name" value="Uncharacterized protein"/>
    <property type="match status" value="1"/>
</dbReference>
<comment type="similarity">
    <text evidence="3">Belongs to the Toll-like receptor family.</text>
</comment>
<evidence type="ECO:0000313" key="17">
    <source>
        <dbReference type="EnsemblMetazoa" id="XP_030843122"/>
    </source>
</evidence>
<dbReference type="Pfam" id="PF13855">
    <property type="entry name" value="LRR_8"/>
    <property type="match status" value="4"/>
</dbReference>
<dbReference type="GO" id="GO:0007165">
    <property type="term" value="P:signal transduction"/>
    <property type="evidence" value="ECO:0007669"/>
    <property type="project" value="InterPro"/>
</dbReference>
<evidence type="ECO:0000256" key="3">
    <source>
        <dbReference type="ARBA" id="ARBA00009634"/>
    </source>
</evidence>
<dbReference type="InterPro" id="IPR000483">
    <property type="entry name" value="Cys-rich_flank_reg_C"/>
</dbReference>
<keyword evidence="9 14" id="KW-1133">Transmembrane helix</keyword>
<keyword evidence="7" id="KW-0677">Repeat</keyword>
<dbReference type="PANTHER" id="PTHR24368:SF210">
    <property type="entry name" value="SURFACE ANTIGEN BSPA-LIKE"/>
    <property type="match status" value="1"/>
</dbReference>
<keyword evidence="4" id="KW-0433">Leucine-rich repeat</keyword>
<feature type="transmembrane region" description="Helical" evidence="14">
    <location>
        <begin position="725"/>
        <end position="746"/>
    </location>
</feature>
<dbReference type="OMA" id="TNISMLM"/>
<dbReference type="InterPro" id="IPR035897">
    <property type="entry name" value="Toll_tir_struct_dom_sf"/>
</dbReference>
<dbReference type="InterPro" id="IPR032675">
    <property type="entry name" value="LRR_dom_sf"/>
</dbReference>
<evidence type="ECO:0000256" key="5">
    <source>
        <dbReference type="ARBA" id="ARBA00022692"/>
    </source>
</evidence>
<dbReference type="PROSITE" id="PS50104">
    <property type="entry name" value="TIR"/>
    <property type="match status" value="1"/>
</dbReference>
<reference evidence="18" key="1">
    <citation type="submission" date="2015-02" db="EMBL/GenBank/DDBJ databases">
        <title>Genome sequencing for Strongylocentrotus purpuratus.</title>
        <authorList>
            <person name="Murali S."/>
            <person name="Liu Y."/>
            <person name="Vee V."/>
            <person name="English A."/>
            <person name="Wang M."/>
            <person name="Skinner E."/>
            <person name="Han Y."/>
            <person name="Muzny D.M."/>
            <person name="Worley K.C."/>
            <person name="Gibbs R.A."/>
        </authorList>
    </citation>
    <scope>NUCLEOTIDE SEQUENCE</scope>
</reference>
<dbReference type="OrthoDB" id="1421090at2759"/>
<keyword evidence="11" id="KW-0675">Receptor</keyword>
<reference evidence="17" key="2">
    <citation type="submission" date="2021-01" db="UniProtKB">
        <authorList>
            <consortium name="EnsemblMetazoa"/>
        </authorList>
    </citation>
    <scope>IDENTIFICATION</scope>
</reference>
<evidence type="ECO:0000256" key="4">
    <source>
        <dbReference type="ARBA" id="ARBA00022614"/>
    </source>
</evidence>
<dbReference type="Gene3D" id="3.80.10.10">
    <property type="entry name" value="Ribonuclease Inhibitor"/>
    <property type="match status" value="5"/>
</dbReference>
<dbReference type="EnsemblMetazoa" id="XM_030987262">
    <property type="protein sequence ID" value="XP_030843122"/>
    <property type="gene ID" value="LOC105444116"/>
</dbReference>
<keyword evidence="13" id="KW-0393">Immunoglobulin domain</keyword>
<comment type="similarity">
    <text evidence="2">Belongs to the immunoglobulin superfamily. AMIGO family.</text>
</comment>
<evidence type="ECO:0000256" key="2">
    <source>
        <dbReference type="ARBA" id="ARBA00005670"/>
    </source>
</evidence>
<dbReference type="SUPFAM" id="SSF52058">
    <property type="entry name" value="L domain-like"/>
    <property type="match status" value="2"/>
</dbReference>
<keyword evidence="12" id="KW-0325">Glycoprotein</keyword>
<organism evidence="17 18">
    <name type="scientific">Strongylocentrotus purpuratus</name>
    <name type="common">Purple sea urchin</name>
    <dbReference type="NCBI Taxonomy" id="7668"/>
    <lineage>
        <taxon>Eukaryota</taxon>
        <taxon>Metazoa</taxon>
        <taxon>Echinodermata</taxon>
        <taxon>Eleutherozoa</taxon>
        <taxon>Echinozoa</taxon>
        <taxon>Echinoidea</taxon>
        <taxon>Euechinoidea</taxon>
        <taxon>Echinacea</taxon>
        <taxon>Camarodonta</taxon>
        <taxon>Echinidea</taxon>
        <taxon>Strongylocentrotidae</taxon>
        <taxon>Strongylocentrotus</taxon>
    </lineage>
</organism>
<keyword evidence="5 14" id="KW-0812">Transmembrane</keyword>
<dbReference type="InterPro" id="IPR001611">
    <property type="entry name" value="Leu-rich_rpt"/>
</dbReference>
<evidence type="ECO:0000256" key="13">
    <source>
        <dbReference type="ARBA" id="ARBA00023319"/>
    </source>
</evidence>
<dbReference type="PROSITE" id="PS51450">
    <property type="entry name" value="LRR"/>
    <property type="match status" value="6"/>
</dbReference>